<dbReference type="Proteomes" id="UP001596039">
    <property type="component" value="Unassembled WGS sequence"/>
</dbReference>
<keyword evidence="4" id="KW-1185">Reference proteome</keyword>
<evidence type="ECO:0000256" key="1">
    <source>
        <dbReference type="SAM" id="Phobius"/>
    </source>
</evidence>
<sequence length="75" mass="7955">MFILKFLGSTTGRWVRGIVGVALLVLGAWLGGYWWILAVVGAIVAAAGIFDFCLLAPLAGRPFSGKKLRASFASK</sequence>
<keyword evidence="1" id="KW-0472">Membrane</keyword>
<dbReference type="Pfam" id="PF11127">
    <property type="entry name" value="YgaP-like_TM"/>
    <property type="match status" value="1"/>
</dbReference>
<evidence type="ECO:0000259" key="2">
    <source>
        <dbReference type="Pfam" id="PF11127"/>
    </source>
</evidence>
<reference evidence="4" key="1">
    <citation type="journal article" date="2019" name="Int. J. Syst. Evol. Microbiol.">
        <title>The Global Catalogue of Microorganisms (GCM) 10K type strain sequencing project: providing services to taxonomists for standard genome sequencing and annotation.</title>
        <authorList>
            <consortium name="The Broad Institute Genomics Platform"/>
            <consortium name="The Broad Institute Genome Sequencing Center for Infectious Disease"/>
            <person name="Wu L."/>
            <person name="Ma J."/>
        </authorList>
    </citation>
    <scope>NUCLEOTIDE SEQUENCE [LARGE SCALE GENOMIC DNA]</scope>
    <source>
        <strain evidence="4">CGMCC 4.6997</strain>
    </source>
</reference>
<accession>A0ABW0NU65</accession>
<evidence type="ECO:0000313" key="3">
    <source>
        <dbReference type="EMBL" id="MFC5503089.1"/>
    </source>
</evidence>
<feature type="domain" description="Inner membrane protein YgaP-like transmembrane" evidence="2">
    <location>
        <begin position="10"/>
        <end position="61"/>
    </location>
</feature>
<dbReference type="RefSeq" id="WP_386740802.1">
    <property type="nucleotide sequence ID" value="NZ_JBHSMG010000003.1"/>
</dbReference>
<name>A0ABW0NU65_9MICO</name>
<dbReference type="EMBL" id="JBHSMG010000003">
    <property type="protein sequence ID" value="MFC5503089.1"/>
    <property type="molecule type" value="Genomic_DNA"/>
</dbReference>
<comment type="caution">
    <text evidence="3">The sequence shown here is derived from an EMBL/GenBank/DDBJ whole genome shotgun (WGS) entry which is preliminary data.</text>
</comment>
<feature type="transmembrane region" description="Helical" evidence="1">
    <location>
        <begin position="12"/>
        <end position="30"/>
    </location>
</feature>
<protein>
    <submittedName>
        <fullName evidence="3">YgaP-like transmembrane domain</fullName>
    </submittedName>
</protein>
<organism evidence="3 4">
    <name type="scientific">Lysinimonas soli</name>
    <dbReference type="NCBI Taxonomy" id="1074233"/>
    <lineage>
        <taxon>Bacteria</taxon>
        <taxon>Bacillati</taxon>
        <taxon>Actinomycetota</taxon>
        <taxon>Actinomycetes</taxon>
        <taxon>Micrococcales</taxon>
        <taxon>Microbacteriaceae</taxon>
        <taxon>Lysinimonas</taxon>
    </lineage>
</organism>
<feature type="transmembrane region" description="Helical" evidence="1">
    <location>
        <begin position="36"/>
        <end position="59"/>
    </location>
</feature>
<proteinExistence type="predicted"/>
<gene>
    <name evidence="3" type="ORF">ACFPJ4_12640</name>
</gene>
<evidence type="ECO:0000313" key="4">
    <source>
        <dbReference type="Proteomes" id="UP001596039"/>
    </source>
</evidence>
<keyword evidence="1" id="KW-0812">Transmembrane</keyword>
<dbReference type="InterPro" id="IPR021309">
    <property type="entry name" value="YgaP-like_TM"/>
</dbReference>
<keyword evidence="1" id="KW-1133">Transmembrane helix</keyword>